<comment type="similarity">
    <text evidence="6">Belongs to the ThrE exporter (TC 2.A.79) family.</text>
</comment>
<dbReference type="GO" id="GO:0022857">
    <property type="term" value="F:transmembrane transporter activity"/>
    <property type="evidence" value="ECO:0007669"/>
    <property type="project" value="InterPro"/>
</dbReference>
<dbReference type="Pfam" id="PF06738">
    <property type="entry name" value="ThrE"/>
    <property type="match status" value="1"/>
</dbReference>
<keyword evidence="2" id="KW-1003">Cell membrane</keyword>
<evidence type="ECO:0000259" key="7">
    <source>
        <dbReference type="Pfam" id="PF06738"/>
    </source>
</evidence>
<dbReference type="GO" id="GO:0005886">
    <property type="term" value="C:plasma membrane"/>
    <property type="evidence" value="ECO:0007669"/>
    <property type="project" value="UniProtKB-SubCell"/>
</dbReference>
<gene>
    <name evidence="8" type="ORF">HF857_04070</name>
</gene>
<evidence type="ECO:0000313" key="9">
    <source>
        <dbReference type="Proteomes" id="UP000588071"/>
    </source>
</evidence>
<evidence type="ECO:0000256" key="2">
    <source>
        <dbReference type="ARBA" id="ARBA00022475"/>
    </source>
</evidence>
<evidence type="ECO:0000256" key="5">
    <source>
        <dbReference type="ARBA" id="ARBA00023136"/>
    </source>
</evidence>
<accession>A0A0I9WHI4</accession>
<keyword evidence="3" id="KW-0812">Transmembrane</keyword>
<dbReference type="EMBL" id="JABAFV010000004">
    <property type="protein sequence ID" value="NME49435.1"/>
    <property type="molecule type" value="Genomic_DNA"/>
</dbReference>
<dbReference type="AlphaFoldDB" id="A0A0I9WHI4"/>
<dbReference type="PANTHER" id="PTHR34390:SF2">
    <property type="entry name" value="SUCCINATE TRANSPORTER SUBUNIT YJJP-RELATED"/>
    <property type="match status" value="1"/>
</dbReference>
<dbReference type="InterPro" id="IPR050539">
    <property type="entry name" value="ThrE_Dicarb/AminoAcid_Exp"/>
</dbReference>
<evidence type="ECO:0000256" key="1">
    <source>
        <dbReference type="ARBA" id="ARBA00004651"/>
    </source>
</evidence>
<reference evidence="8 9" key="1">
    <citation type="submission" date="2020-04" db="EMBL/GenBank/DDBJ databases">
        <authorList>
            <person name="Hitch T.C.A."/>
            <person name="Wylensek D."/>
            <person name="Clavel T."/>
        </authorList>
    </citation>
    <scope>NUCLEOTIDE SEQUENCE [LARGE SCALE GENOMIC DNA]</scope>
    <source>
        <strain evidence="8 9">WCA-380-WT-3C</strain>
    </source>
</reference>
<evidence type="ECO:0000256" key="4">
    <source>
        <dbReference type="ARBA" id="ARBA00022989"/>
    </source>
</evidence>
<proteinExistence type="inferred from homology"/>
<sequence length="258" mass="28030">MFNNIQSENVKATILKTALLAGKIMMENGSEVYRVEDTMKRIAQNAGEMDVSCYVTATGIFIGLENQQKVMIASVEARTINLEKVVAVNEMSRQFADKKITLHELAEKLEQINQKVPTFPLWLEILAAGMISAGAMYLFGGAMSDFLITFLIGSLGFIISVFCKSLIKLNYFDLFIASFCIGIMTIVAAKYHLASHIDPIIIGSIMPFVPGVAITNAVRDILAGHLISGTARATEALIVAATICAGIATVFNWLGGWL</sequence>
<evidence type="ECO:0000256" key="3">
    <source>
        <dbReference type="ARBA" id="ARBA00022692"/>
    </source>
</evidence>
<dbReference type="PANTHER" id="PTHR34390">
    <property type="entry name" value="UPF0442 PROTEIN YJJB-RELATED"/>
    <property type="match status" value="1"/>
</dbReference>
<evidence type="ECO:0000313" key="8">
    <source>
        <dbReference type="EMBL" id="NME49435.1"/>
    </source>
</evidence>
<dbReference type="RefSeq" id="WP_047341506.1">
    <property type="nucleotide sequence ID" value="NZ_JABAFV010000004.1"/>
</dbReference>
<organism evidence="8 9">
    <name type="scientific">Enterococcus cecorum</name>
    <dbReference type="NCBI Taxonomy" id="44008"/>
    <lineage>
        <taxon>Bacteria</taxon>
        <taxon>Bacillati</taxon>
        <taxon>Bacillota</taxon>
        <taxon>Bacilli</taxon>
        <taxon>Lactobacillales</taxon>
        <taxon>Enterococcaceae</taxon>
        <taxon>Enterococcus</taxon>
    </lineage>
</organism>
<comment type="caution">
    <text evidence="8">The sequence shown here is derived from an EMBL/GenBank/DDBJ whole genome shotgun (WGS) entry which is preliminary data.</text>
</comment>
<keyword evidence="5" id="KW-0472">Membrane</keyword>
<dbReference type="Proteomes" id="UP000588071">
    <property type="component" value="Unassembled WGS sequence"/>
</dbReference>
<comment type="subcellular location">
    <subcellularLocation>
        <location evidence="1">Cell membrane</location>
        <topology evidence="1">Multi-pass membrane protein</topology>
    </subcellularLocation>
</comment>
<evidence type="ECO:0000256" key="6">
    <source>
        <dbReference type="ARBA" id="ARBA00034125"/>
    </source>
</evidence>
<protein>
    <submittedName>
        <fullName evidence="8">Threonine/serine exporter family protein</fullName>
    </submittedName>
</protein>
<dbReference type="InterPro" id="IPR010619">
    <property type="entry name" value="ThrE-like_N"/>
</dbReference>
<keyword evidence="4" id="KW-1133">Transmembrane helix</keyword>
<feature type="domain" description="Threonine/serine exporter-like N-terminal" evidence="7">
    <location>
        <begin position="17"/>
        <end position="251"/>
    </location>
</feature>
<dbReference type="GO" id="GO:0015744">
    <property type="term" value="P:succinate transport"/>
    <property type="evidence" value="ECO:0007669"/>
    <property type="project" value="TreeGrafter"/>
</dbReference>
<name>A0A0I9WHI4_9ENTE</name>